<reference evidence="1 2" key="1">
    <citation type="journal article" date="2012" name="MBio">
        <title>Comparative genome analysis of three eukaryotic parasites with differing abilities to transform leukocytes reveals key mediators of Theileria-induced leukocyte transformation.</title>
        <authorList>
            <person name="Hayashida K."/>
            <person name="Hara Y."/>
            <person name="Abe T."/>
            <person name="Yamasaki C."/>
            <person name="Toyoda A."/>
            <person name="Kosuge T."/>
            <person name="Suzuki Y."/>
            <person name="Sato Y."/>
            <person name="Kawashima S."/>
            <person name="Katayama T."/>
            <person name="Wakaguri H."/>
            <person name="Inoue N."/>
            <person name="Homma K."/>
            <person name="Tada-Umezaki M."/>
            <person name="Yagi Y."/>
            <person name="Fujii Y."/>
            <person name="Habara T."/>
            <person name="Kanehisa M."/>
            <person name="Watanabe H."/>
            <person name="Ito K."/>
            <person name="Gojobori T."/>
            <person name="Sugawara H."/>
            <person name="Imanishi T."/>
            <person name="Weir W."/>
            <person name="Gardner M."/>
            <person name="Pain A."/>
            <person name="Shiels B."/>
            <person name="Hattori M."/>
            <person name="Nene V."/>
            <person name="Sugimoto C."/>
        </authorList>
    </citation>
    <scope>NUCLEOTIDE SEQUENCE [LARGE SCALE GENOMIC DNA]</scope>
    <source>
        <strain evidence="1 2">Shintoku</strain>
    </source>
</reference>
<name>J4DPG6_THEOR</name>
<proteinExistence type="predicted"/>
<evidence type="ECO:0000313" key="2">
    <source>
        <dbReference type="Proteomes" id="UP000003786"/>
    </source>
</evidence>
<dbReference type="VEuPathDB" id="PiroplasmaDB:TOT_020000923"/>
<dbReference type="RefSeq" id="XP_009690970.1">
    <property type="nucleotide sequence ID" value="XM_009692675.1"/>
</dbReference>
<accession>J4DPG6</accession>
<organism evidence="1 2">
    <name type="scientific">Theileria orientalis strain Shintoku</name>
    <dbReference type="NCBI Taxonomy" id="869250"/>
    <lineage>
        <taxon>Eukaryota</taxon>
        <taxon>Sar</taxon>
        <taxon>Alveolata</taxon>
        <taxon>Apicomplexa</taxon>
        <taxon>Aconoidasida</taxon>
        <taxon>Piroplasmida</taxon>
        <taxon>Theileriidae</taxon>
        <taxon>Theileria</taxon>
    </lineage>
</organism>
<keyword evidence="2" id="KW-1185">Reference proteome</keyword>
<dbReference type="Proteomes" id="UP000003786">
    <property type="component" value="Chromosome 2"/>
</dbReference>
<evidence type="ECO:0000313" key="1">
    <source>
        <dbReference type="EMBL" id="BAM40669.1"/>
    </source>
</evidence>
<sequence length="47" mass="5513">MNLVESVVQDKHVQNRELVIVRLINGEIVVFLKVYKCKTVKDSREEL</sequence>
<dbReference type="AlphaFoldDB" id="J4DPG6"/>
<protein>
    <submittedName>
        <fullName evidence="1">Uncharacterized protein</fullName>
    </submittedName>
</protein>
<dbReference type="KEGG" id="tot:TOT_020000923"/>
<gene>
    <name evidence="1" type="ORF">TOT_020000923</name>
</gene>
<dbReference type="EMBL" id="AP011947">
    <property type="protein sequence ID" value="BAM40669.1"/>
    <property type="molecule type" value="Genomic_DNA"/>
</dbReference>
<dbReference type="GeneID" id="20715031"/>